<comment type="caution">
    <text evidence="1">The sequence shown here is derived from an EMBL/GenBank/DDBJ whole genome shotgun (WGS) entry which is preliminary data.</text>
</comment>
<accession>A0A833SA98</accession>
<name>A0A833SA98_9HYME</name>
<reference evidence="1" key="1">
    <citation type="submission" date="2019-11" db="EMBL/GenBank/DDBJ databases">
        <title>The nuclear and mitochondrial genomes of Frieseomelitta varia - a highly eusocial stingless bee (Meliponini) with a permanently sterile worker caste.</title>
        <authorList>
            <person name="Freitas F.C.P."/>
            <person name="Lourenco A.P."/>
            <person name="Nunes F.M.F."/>
            <person name="Paschoal A.R."/>
            <person name="Abreu F.C.P."/>
            <person name="Barbin F.O."/>
            <person name="Bataglia L."/>
            <person name="Cardoso-Junior C.A.M."/>
            <person name="Cervoni M.S."/>
            <person name="Silva S.R."/>
            <person name="Dalarmi F."/>
            <person name="Del Lama M.A."/>
            <person name="Depintor T.S."/>
            <person name="Ferreira K.M."/>
            <person name="Goria P.S."/>
            <person name="Jaskot M.C."/>
            <person name="Lago D.C."/>
            <person name="Luna-Lucena D."/>
            <person name="Moda L.M."/>
            <person name="Nascimento L."/>
            <person name="Pedrino M."/>
            <person name="Rabico F.O."/>
            <person name="Sanches F.C."/>
            <person name="Santos D.E."/>
            <person name="Santos C.G."/>
            <person name="Vieira J."/>
            <person name="Lopes T.F."/>
            <person name="Barchuk A.R."/>
            <person name="Hartfelder K."/>
            <person name="Simoes Z.L.P."/>
            <person name="Bitondi M.M.G."/>
            <person name="Pinheiro D.G."/>
        </authorList>
    </citation>
    <scope>NUCLEOTIDE SEQUENCE</scope>
    <source>
        <strain evidence="1">USP_RPSP 00005682</strain>
        <tissue evidence="1">Whole individual</tissue>
    </source>
</reference>
<dbReference type="AlphaFoldDB" id="A0A833SA98"/>
<evidence type="ECO:0000313" key="2">
    <source>
        <dbReference type="Proteomes" id="UP000655588"/>
    </source>
</evidence>
<evidence type="ECO:0000313" key="1">
    <source>
        <dbReference type="EMBL" id="KAF3428661.1"/>
    </source>
</evidence>
<dbReference type="EMBL" id="WNWW01000207">
    <property type="protein sequence ID" value="KAF3428661.1"/>
    <property type="molecule type" value="Genomic_DNA"/>
</dbReference>
<organism evidence="1 2">
    <name type="scientific">Frieseomelitta varia</name>
    <dbReference type="NCBI Taxonomy" id="561572"/>
    <lineage>
        <taxon>Eukaryota</taxon>
        <taxon>Metazoa</taxon>
        <taxon>Ecdysozoa</taxon>
        <taxon>Arthropoda</taxon>
        <taxon>Hexapoda</taxon>
        <taxon>Insecta</taxon>
        <taxon>Pterygota</taxon>
        <taxon>Neoptera</taxon>
        <taxon>Endopterygota</taxon>
        <taxon>Hymenoptera</taxon>
        <taxon>Apocrita</taxon>
        <taxon>Aculeata</taxon>
        <taxon>Apoidea</taxon>
        <taxon>Anthophila</taxon>
        <taxon>Apidae</taxon>
        <taxon>Frieseomelitta</taxon>
    </lineage>
</organism>
<protein>
    <submittedName>
        <fullName evidence="1">Uncharacterized protein</fullName>
    </submittedName>
</protein>
<sequence>MSKESLYVEHEKCVFVKHGINGNFCVAPALARGALLLFSRQLSAQFLRGFRLDDAHLRPRHEETNDSNPSRYTIRSVAKDTLSRFSHESQESNRVSLFETSQQTSARTERGLYFSLAEEAVLAFRVFRGPLMTTTWCYHRR</sequence>
<gene>
    <name evidence="1" type="ORF">E2986_14104</name>
</gene>
<dbReference type="Proteomes" id="UP000655588">
    <property type="component" value="Unassembled WGS sequence"/>
</dbReference>
<proteinExistence type="predicted"/>
<keyword evidence="2" id="KW-1185">Reference proteome</keyword>